<dbReference type="Gene3D" id="3.90.550.10">
    <property type="entry name" value="Spore Coat Polysaccharide Biosynthesis Protein SpsA, Chain A"/>
    <property type="match status" value="1"/>
</dbReference>
<dbReference type="RefSeq" id="WP_120194759.1">
    <property type="nucleotide sequence ID" value="NZ_MCIA01000001.1"/>
</dbReference>
<protein>
    <submittedName>
        <fullName evidence="1">Uncharacterized protein</fullName>
    </submittedName>
</protein>
<dbReference type="EMBL" id="MCIA01000001">
    <property type="protein sequence ID" value="RKD34828.1"/>
    <property type="molecule type" value="Genomic_DNA"/>
</dbReference>
<dbReference type="SUPFAM" id="SSF53448">
    <property type="entry name" value="Nucleotide-diphospho-sugar transferases"/>
    <property type="match status" value="1"/>
</dbReference>
<dbReference type="OrthoDB" id="9805604at2"/>
<sequence length="110" mass="12514">MKTYVLLTGRGNNTLKDKNVLECLGHPVLYYPANAARHTNTIEKMFCSSDDIKILYEAKIYDHIPIKRPLELASPTIQPVDCIIHALGVIKQEYEMPDILGTDLRQEMVN</sequence>
<organism evidence="1 2">
    <name type="scientific">Lacrimispora algidixylanolytica</name>
    <dbReference type="NCBI Taxonomy" id="94868"/>
    <lineage>
        <taxon>Bacteria</taxon>
        <taxon>Bacillati</taxon>
        <taxon>Bacillota</taxon>
        <taxon>Clostridia</taxon>
        <taxon>Lachnospirales</taxon>
        <taxon>Lachnospiraceae</taxon>
        <taxon>Lacrimispora</taxon>
    </lineage>
</organism>
<evidence type="ECO:0000313" key="1">
    <source>
        <dbReference type="EMBL" id="RKD34828.1"/>
    </source>
</evidence>
<evidence type="ECO:0000313" key="2">
    <source>
        <dbReference type="Proteomes" id="UP000284277"/>
    </source>
</evidence>
<dbReference type="InterPro" id="IPR029044">
    <property type="entry name" value="Nucleotide-diphossugar_trans"/>
</dbReference>
<dbReference type="AlphaFoldDB" id="A0A419TBH0"/>
<comment type="caution">
    <text evidence="1">The sequence shown here is derived from an EMBL/GenBank/DDBJ whole genome shotgun (WGS) entry which is preliminary data.</text>
</comment>
<name>A0A419TBH0_9FIRM</name>
<accession>A0A419TBH0</accession>
<reference evidence="1 2" key="1">
    <citation type="submission" date="2016-08" db="EMBL/GenBank/DDBJ databases">
        <title>A new outlook on sporulation: Clostridium algidixylanolyticum.</title>
        <authorList>
            <person name="Poppleton D.I."/>
            <person name="Gribaldo S."/>
        </authorList>
    </citation>
    <scope>NUCLEOTIDE SEQUENCE [LARGE SCALE GENOMIC DNA]</scope>
    <source>
        <strain evidence="1 2">SPL73</strain>
    </source>
</reference>
<keyword evidence="2" id="KW-1185">Reference proteome</keyword>
<dbReference type="Proteomes" id="UP000284277">
    <property type="component" value="Unassembled WGS sequence"/>
</dbReference>
<proteinExistence type="predicted"/>
<gene>
    <name evidence="1" type="ORF">BET01_00230</name>
</gene>